<evidence type="ECO:0008006" key="6">
    <source>
        <dbReference type="Google" id="ProtNLM"/>
    </source>
</evidence>
<dbReference type="RefSeq" id="WP_140002460.1">
    <property type="nucleotide sequence ID" value="NZ_CP040946.1"/>
</dbReference>
<dbReference type="InterPro" id="IPR007813">
    <property type="entry name" value="PilN"/>
</dbReference>
<proteinExistence type="predicted"/>
<feature type="transmembrane region" description="Helical" evidence="3">
    <location>
        <begin position="21"/>
        <end position="39"/>
    </location>
</feature>
<accession>A0A5B8CQB3</accession>
<keyword evidence="3" id="KW-1133">Transmembrane helix</keyword>
<dbReference type="OrthoDB" id="5405677at2"/>
<keyword evidence="1" id="KW-0175">Coiled coil</keyword>
<dbReference type="AlphaFoldDB" id="A0A5B8CQB3"/>
<dbReference type="EMBL" id="CP040946">
    <property type="protein sequence ID" value="QDC43432.1"/>
    <property type="molecule type" value="Genomic_DNA"/>
</dbReference>
<dbReference type="Pfam" id="PF05137">
    <property type="entry name" value="PilN"/>
    <property type="match status" value="1"/>
</dbReference>
<dbReference type="Proteomes" id="UP000311008">
    <property type="component" value="Chromosome"/>
</dbReference>
<keyword evidence="5" id="KW-1185">Reference proteome</keyword>
<name>A0A5B8CQB3_9PROT</name>
<dbReference type="KEGG" id="mmec:FIU01_02100"/>
<organism evidence="4 5">
    <name type="scientific">Methylophilus medardicus</name>
    <dbReference type="NCBI Taxonomy" id="2588534"/>
    <lineage>
        <taxon>Bacteria</taxon>
        <taxon>Pseudomonadati</taxon>
        <taxon>Pseudomonadota</taxon>
        <taxon>Betaproteobacteria</taxon>
        <taxon>Nitrosomonadales</taxon>
        <taxon>Methylophilaceae</taxon>
        <taxon>Methylophilus</taxon>
    </lineage>
</organism>
<protein>
    <recommendedName>
        <fullName evidence="6">PilN domain-containing protein</fullName>
    </recommendedName>
</protein>
<keyword evidence="3" id="KW-0472">Membrane</keyword>
<evidence type="ECO:0000256" key="1">
    <source>
        <dbReference type="SAM" id="Coils"/>
    </source>
</evidence>
<keyword evidence="3" id="KW-0812">Transmembrane</keyword>
<gene>
    <name evidence="4" type="ORF">FIU01_02100</name>
</gene>
<evidence type="ECO:0000256" key="2">
    <source>
        <dbReference type="SAM" id="MobiDB-lite"/>
    </source>
</evidence>
<feature type="coiled-coil region" evidence="1">
    <location>
        <begin position="46"/>
        <end position="99"/>
    </location>
</feature>
<feature type="region of interest" description="Disordered" evidence="2">
    <location>
        <begin position="195"/>
        <end position="216"/>
    </location>
</feature>
<sequence length="283" mass="30657">MSQQINLFEGGLVRAKDWFTLPFVALVYAVAAGVMFYLYTGFETDNAQLQIQRNQAVSQFEAMQKKFDTLALQVAPVDNSKLETELKNLQARFEMQSQMLAIFQQSVSSAADHLIDYMRALTAQQQPGLWLTGFKIEPASQHVSLSGQALQSEQIPLYLDLLSAQSVFTGTQFAGLQLKQQELRLPQTSLAATNAAQAPVSPAPEPAGVGKGAADAGSNAIPAVAAPVSTSPSPSAREDAQTLTVYAFEVKGRDMQTQAKRDNTLSWDAFVRQTSQAQPIAGK</sequence>
<evidence type="ECO:0000313" key="4">
    <source>
        <dbReference type="EMBL" id="QDC43432.1"/>
    </source>
</evidence>
<evidence type="ECO:0000313" key="5">
    <source>
        <dbReference type="Proteomes" id="UP000311008"/>
    </source>
</evidence>
<evidence type="ECO:0000256" key="3">
    <source>
        <dbReference type="SAM" id="Phobius"/>
    </source>
</evidence>
<reference evidence="5" key="1">
    <citation type="journal article" date="2019" name="ISME J.">
        <title>Evolution in action: habitat transition from sediment to the pelagial leads to genome streamlining in Methylophilaceae.</title>
        <authorList>
            <person name="Salcher M."/>
            <person name="Schaefle D."/>
            <person name="Kaspar M."/>
            <person name="Neuenschwander S.M."/>
            <person name="Ghai R."/>
        </authorList>
    </citation>
    <scope>NUCLEOTIDE SEQUENCE [LARGE SCALE GENOMIC DNA]</scope>
    <source>
        <strain evidence="5">MMS-M-51</strain>
    </source>
</reference>